<sequence>MRSIFIFGAATLLAVASADVTGELVTFTGSASKVGTVLTTGTVTITQATATVYSCPPGSSSTLPTPSQPPVVRGASPYQPPPAVSNAAPSNRYAPAPGSVPSHVPGQQRQVAPNPYAAQHGGAGGYGLESQGRAGAYAPMQGGGGGYGPVSPQPQAGSYGQPPPQQQQQQGSYAPSQSQPGTPYGQPQMQQQGHPQPPPSAAPPPKGPPRNAQTPSNAPPARSGPAPSVQPLPQQPSDAPPENQAPPAAQAKAKYPRGDRTHIPASARPIVDILTPEVHRIKSVAPQAFKPQVEDMEKRINILFDHLNNGDLLSEGTVERLVGISEAVGGGDWKRAEEVFGEMQAGLGGQEGGVWVVGVKRLIAIGKGTSK</sequence>
<name>A0A4U0Y339_9PEZI</name>
<dbReference type="Proteomes" id="UP000309340">
    <property type="component" value="Unassembled WGS sequence"/>
</dbReference>
<dbReference type="EMBL" id="NAJQ01000014">
    <property type="protein sequence ID" value="TKA83196.1"/>
    <property type="molecule type" value="Genomic_DNA"/>
</dbReference>
<dbReference type="STRING" id="329884.A0A4U0Y339"/>
<dbReference type="PANTHER" id="PTHR13923:SF11">
    <property type="entry name" value="SECRETORY 31, ISOFORM D"/>
    <property type="match status" value="1"/>
</dbReference>
<keyword evidence="2" id="KW-0853">WD repeat</keyword>
<reference evidence="6 7" key="1">
    <citation type="submission" date="2017-03" db="EMBL/GenBank/DDBJ databases">
        <title>Genomes of endolithic fungi from Antarctica.</title>
        <authorList>
            <person name="Coleine C."/>
            <person name="Masonjones S."/>
            <person name="Stajich J.E."/>
        </authorList>
    </citation>
    <scope>NUCLEOTIDE SEQUENCE [LARGE SCALE GENOMIC DNA]</scope>
    <source>
        <strain evidence="6 7">CCFEE 5184</strain>
    </source>
</reference>
<feature type="region of interest" description="Disordered" evidence="4">
    <location>
        <begin position="55"/>
        <end position="267"/>
    </location>
</feature>
<dbReference type="GO" id="GO:0070971">
    <property type="term" value="C:endoplasmic reticulum exit site"/>
    <property type="evidence" value="ECO:0007669"/>
    <property type="project" value="TreeGrafter"/>
</dbReference>
<dbReference type="GO" id="GO:0030127">
    <property type="term" value="C:COPII vesicle coat"/>
    <property type="evidence" value="ECO:0007669"/>
    <property type="project" value="TreeGrafter"/>
</dbReference>
<feature type="compositionally biased region" description="Low complexity" evidence="4">
    <location>
        <begin position="149"/>
        <end position="194"/>
    </location>
</feature>
<feature type="chain" id="PRO_5020300757" description="SRA1/Sec31 domain-containing protein" evidence="5">
    <location>
        <begin position="19"/>
        <end position="371"/>
    </location>
</feature>
<feature type="compositionally biased region" description="Pro residues" evidence="4">
    <location>
        <begin position="195"/>
        <end position="208"/>
    </location>
</feature>
<evidence type="ECO:0000313" key="6">
    <source>
        <dbReference type="EMBL" id="TKA83196.1"/>
    </source>
</evidence>
<keyword evidence="3" id="KW-0677">Repeat</keyword>
<accession>A0A4U0Y339</accession>
<organism evidence="6 7">
    <name type="scientific">Friedmanniomyces simplex</name>
    <dbReference type="NCBI Taxonomy" id="329884"/>
    <lineage>
        <taxon>Eukaryota</taxon>
        <taxon>Fungi</taxon>
        <taxon>Dikarya</taxon>
        <taxon>Ascomycota</taxon>
        <taxon>Pezizomycotina</taxon>
        <taxon>Dothideomycetes</taxon>
        <taxon>Dothideomycetidae</taxon>
        <taxon>Mycosphaerellales</taxon>
        <taxon>Teratosphaeriaceae</taxon>
        <taxon>Friedmanniomyces</taxon>
    </lineage>
</organism>
<keyword evidence="7" id="KW-1185">Reference proteome</keyword>
<evidence type="ECO:0000256" key="1">
    <source>
        <dbReference type="ARBA" id="ARBA00022448"/>
    </source>
</evidence>
<dbReference type="PANTHER" id="PTHR13923">
    <property type="entry name" value="SEC31-RELATED PROTEIN"/>
    <property type="match status" value="1"/>
</dbReference>
<proteinExistence type="predicted"/>
<feature type="signal peptide" evidence="5">
    <location>
        <begin position="1"/>
        <end position="18"/>
    </location>
</feature>
<evidence type="ECO:0000256" key="5">
    <source>
        <dbReference type="SAM" id="SignalP"/>
    </source>
</evidence>
<dbReference type="Gene3D" id="1.20.940.10">
    <property type="entry name" value="Functional domain of the splicing factor Prp18"/>
    <property type="match status" value="1"/>
</dbReference>
<dbReference type="AlphaFoldDB" id="A0A4U0Y339"/>
<dbReference type="OrthoDB" id="542917at2759"/>
<evidence type="ECO:0008006" key="8">
    <source>
        <dbReference type="Google" id="ProtNLM"/>
    </source>
</evidence>
<dbReference type="GO" id="GO:0007029">
    <property type="term" value="P:endoplasmic reticulum organization"/>
    <property type="evidence" value="ECO:0007669"/>
    <property type="project" value="TreeGrafter"/>
</dbReference>
<protein>
    <recommendedName>
        <fullName evidence="8">SRA1/Sec31 domain-containing protein</fullName>
    </recommendedName>
</protein>
<dbReference type="GO" id="GO:0005198">
    <property type="term" value="F:structural molecule activity"/>
    <property type="evidence" value="ECO:0007669"/>
    <property type="project" value="TreeGrafter"/>
</dbReference>
<dbReference type="InterPro" id="IPR040251">
    <property type="entry name" value="SEC31-like"/>
</dbReference>
<keyword evidence="1" id="KW-0813">Transport</keyword>
<dbReference type="GO" id="GO:0090110">
    <property type="term" value="P:COPII-coated vesicle cargo loading"/>
    <property type="evidence" value="ECO:0007669"/>
    <property type="project" value="TreeGrafter"/>
</dbReference>
<feature type="compositionally biased region" description="Low complexity" evidence="4">
    <location>
        <begin position="55"/>
        <end position="65"/>
    </location>
</feature>
<evidence type="ECO:0000256" key="2">
    <source>
        <dbReference type="ARBA" id="ARBA00022574"/>
    </source>
</evidence>
<evidence type="ECO:0000313" key="7">
    <source>
        <dbReference type="Proteomes" id="UP000309340"/>
    </source>
</evidence>
<comment type="caution">
    <text evidence="6">The sequence shown here is derived from an EMBL/GenBank/DDBJ whole genome shotgun (WGS) entry which is preliminary data.</text>
</comment>
<evidence type="ECO:0000256" key="4">
    <source>
        <dbReference type="SAM" id="MobiDB-lite"/>
    </source>
</evidence>
<gene>
    <name evidence="6" type="ORF">B0A55_00672</name>
</gene>
<evidence type="ECO:0000256" key="3">
    <source>
        <dbReference type="ARBA" id="ARBA00022737"/>
    </source>
</evidence>
<keyword evidence="5" id="KW-0732">Signal</keyword>
<feature type="compositionally biased region" description="Low complexity" evidence="4">
    <location>
        <begin position="240"/>
        <end position="253"/>
    </location>
</feature>